<comment type="caution">
    <text evidence="2">The sequence shown here is derived from an EMBL/GenBank/DDBJ whole genome shotgun (WGS) entry which is preliminary data.</text>
</comment>
<dbReference type="AlphaFoldDB" id="A0A1G2C6F4"/>
<sequence length="138" mass="16208">MSVFRDEKIWRRLTNFWTLVVMAFLVADFYLYGAYDFLIAPLSVIYIGVLGLYAGTKEFDRWYELHGLRRHPGEWFVIIWTVVIFGLFGFSFFAHDGRKVSGEAVATYIMVLSVFALTQQSKTLYRRKKEMLAAKRKK</sequence>
<proteinExistence type="predicted"/>
<keyword evidence="1" id="KW-1133">Transmembrane helix</keyword>
<feature type="transmembrane region" description="Helical" evidence="1">
    <location>
        <begin position="37"/>
        <end position="54"/>
    </location>
</feature>
<reference evidence="2 3" key="1">
    <citation type="journal article" date="2016" name="Nat. Commun.">
        <title>Thousands of microbial genomes shed light on interconnected biogeochemical processes in an aquifer system.</title>
        <authorList>
            <person name="Anantharaman K."/>
            <person name="Brown C.T."/>
            <person name="Hug L.A."/>
            <person name="Sharon I."/>
            <person name="Castelle C.J."/>
            <person name="Probst A.J."/>
            <person name="Thomas B.C."/>
            <person name="Singh A."/>
            <person name="Wilkins M.J."/>
            <person name="Karaoz U."/>
            <person name="Brodie E.L."/>
            <person name="Williams K.H."/>
            <person name="Hubbard S.S."/>
            <person name="Banfield J.F."/>
        </authorList>
    </citation>
    <scope>NUCLEOTIDE SEQUENCE [LARGE SCALE GENOMIC DNA]</scope>
</reference>
<organism evidence="2 3">
    <name type="scientific">Candidatus Liptonbacteria bacterium GWC1_60_9</name>
    <dbReference type="NCBI Taxonomy" id="1798645"/>
    <lineage>
        <taxon>Bacteria</taxon>
        <taxon>Candidatus Liptoniibacteriota</taxon>
    </lineage>
</organism>
<gene>
    <name evidence="2" type="ORF">A2128_02990</name>
</gene>
<accession>A0A1G2C6F4</accession>
<evidence type="ECO:0000313" key="3">
    <source>
        <dbReference type="Proteomes" id="UP000176349"/>
    </source>
</evidence>
<keyword evidence="1" id="KW-0472">Membrane</keyword>
<name>A0A1G2C6F4_9BACT</name>
<dbReference type="EMBL" id="MHKV01000027">
    <property type="protein sequence ID" value="OGY96982.1"/>
    <property type="molecule type" value="Genomic_DNA"/>
</dbReference>
<feature type="transmembrane region" description="Helical" evidence="1">
    <location>
        <begin position="12"/>
        <end position="31"/>
    </location>
</feature>
<protein>
    <submittedName>
        <fullName evidence="2">Uncharacterized protein</fullName>
    </submittedName>
</protein>
<keyword evidence="1" id="KW-0812">Transmembrane</keyword>
<evidence type="ECO:0000256" key="1">
    <source>
        <dbReference type="SAM" id="Phobius"/>
    </source>
</evidence>
<feature type="transmembrane region" description="Helical" evidence="1">
    <location>
        <begin position="75"/>
        <end position="94"/>
    </location>
</feature>
<dbReference type="Proteomes" id="UP000176349">
    <property type="component" value="Unassembled WGS sequence"/>
</dbReference>
<evidence type="ECO:0000313" key="2">
    <source>
        <dbReference type="EMBL" id="OGY96982.1"/>
    </source>
</evidence>
<feature type="transmembrane region" description="Helical" evidence="1">
    <location>
        <begin position="100"/>
        <end position="118"/>
    </location>
</feature>